<evidence type="ECO:0000256" key="1">
    <source>
        <dbReference type="SAM" id="MobiDB-lite"/>
    </source>
</evidence>
<dbReference type="Proteomes" id="UP000299102">
    <property type="component" value="Unassembled WGS sequence"/>
</dbReference>
<comment type="caution">
    <text evidence="2">The sequence shown here is derived from an EMBL/GenBank/DDBJ whole genome shotgun (WGS) entry which is preliminary data.</text>
</comment>
<dbReference type="AlphaFoldDB" id="A0A4C1Z241"/>
<feature type="compositionally biased region" description="Basic and acidic residues" evidence="1">
    <location>
        <begin position="53"/>
        <end position="62"/>
    </location>
</feature>
<evidence type="ECO:0000313" key="3">
    <source>
        <dbReference type="Proteomes" id="UP000299102"/>
    </source>
</evidence>
<sequence length="84" mass="9484">MQAAGRRRCSAINIQKYDRRPMAPAILNYILLSHWTSNVGYKLSQYISITYDPEPHITDDGPRPSVSHQLPSGPASHFSLQHHS</sequence>
<gene>
    <name evidence="2" type="ORF">EVAR_62087_1</name>
</gene>
<keyword evidence="3" id="KW-1185">Reference proteome</keyword>
<dbReference type="EMBL" id="BGZK01001519">
    <property type="protein sequence ID" value="GBP81600.1"/>
    <property type="molecule type" value="Genomic_DNA"/>
</dbReference>
<reference evidence="2 3" key="1">
    <citation type="journal article" date="2019" name="Commun. Biol.">
        <title>The bagworm genome reveals a unique fibroin gene that provides high tensile strength.</title>
        <authorList>
            <person name="Kono N."/>
            <person name="Nakamura H."/>
            <person name="Ohtoshi R."/>
            <person name="Tomita M."/>
            <person name="Numata K."/>
            <person name="Arakawa K."/>
        </authorList>
    </citation>
    <scope>NUCLEOTIDE SEQUENCE [LARGE SCALE GENOMIC DNA]</scope>
</reference>
<name>A0A4C1Z241_EUMVA</name>
<protein>
    <submittedName>
        <fullName evidence="2">Uncharacterized protein</fullName>
    </submittedName>
</protein>
<organism evidence="2 3">
    <name type="scientific">Eumeta variegata</name>
    <name type="common">Bagworm moth</name>
    <name type="synonym">Eumeta japonica</name>
    <dbReference type="NCBI Taxonomy" id="151549"/>
    <lineage>
        <taxon>Eukaryota</taxon>
        <taxon>Metazoa</taxon>
        <taxon>Ecdysozoa</taxon>
        <taxon>Arthropoda</taxon>
        <taxon>Hexapoda</taxon>
        <taxon>Insecta</taxon>
        <taxon>Pterygota</taxon>
        <taxon>Neoptera</taxon>
        <taxon>Endopterygota</taxon>
        <taxon>Lepidoptera</taxon>
        <taxon>Glossata</taxon>
        <taxon>Ditrysia</taxon>
        <taxon>Tineoidea</taxon>
        <taxon>Psychidae</taxon>
        <taxon>Oiketicinae</taxon>
        <taxon>Eumeta</taxon>
    </lineage>
</organism>
<proteinExistence type="predicted"/>
<feature type="region of interest" description="Disordered" evidence="1">
    <location>
        <begin position="53"/>
        <end position="84"/>
    </location>
</feature>
<accession>A0A4C1Z241</accession>
<evidence type="ECO:0000313" key="2">
    <source>
        <dbReference type="EMBL" id="GBP81600.1"/>
    </source>
</evidence>